<name>A0ABT3PB56_9ALTE</name>
<dbReference type="EMBL" id="JAPFRD010000013">
    <property type="protein sequence ID" value="MCW8109969.1"/>
    <property type="molecule type" value="Genomic_DNA"/>
</dbReference>
<comment type="caution">
    <text evidence="1">The sequence shown here is derived from an EMBL/GenBank/DDBJ whole genome shotgun (WGS) entry which is preliminary data.</text>
</comment>
<proteinExistence type="predicted"/>
<reference evidence="1" key="1">
    <citation type="submission" date="2022-11" db="EMBL/GenBank/DDBJ databases">
        <title>Alteromonas sp. nov., isolated from sea water of the Qingdao.</title>
        <authorList>
            <person name="Wang Q."/>
        </authorList>
    </citation>
    <scope>NUCLEOTIDE SEQUENCE</scope>
    <source>
        <strain evidence="1">ASW11-7</strain>
    </source>
</reference>
<keyword evidence="2" id="KW-1185">Reference proteome</keyword>
<protein>
    <submittedName>
        <fullName evidence="1">Uncharacterized protein</fullName>
    </submittedName>
</protein>
<accession>A0ABT3PB56</accession>
<dbReference type="RefSeq" id="WP_265618859.1">
    <property type="nucleotide sequence ID" value="NZ_JAPFRD010000013.1"/>
</dbReference>
<gene>
    <name evidence="1" type="ORF">OPS25_15795</name>
</gene>
<dbReference type="Proteomes" id="UP001142810">
    <property type="component" value="Unassembled WGS sequence"/>
</dbReference>
<sequence length="189" mass="20326">MITSAPILANSSNPAWSFGANVSKVLLDSDAASQAGVESRALQTGFHLDYIVSNWVSTAGFTFITYDDNNAFLQTVIGEGPLNRRYIIVESSDANAILLQGATGYRWMLNKSYNIDFIAQAGFSLPVISERSIGSCTRCYSEDIDLDGGAFVMGRLGHNGRSVRFGLSIQQFISGDLGTVMGLEIGSSF</sequence>
<evidence type="ECO:0000313" key="1">
    <source>
        <dbReference type="EMBL" id="MCW8109969.1"/>
    </source>
</evidence>
<organism evidence="1 2">
    <name type="scientific">Alteromonas aquimaris</name>
    <dbReference type="NCBI Taxonomy" id="2998417"/>
    <lineage>
        <taxon>Bacteria</taxon>
        <taxon>Pseudomonadati</taxon>
        <taxon>Pseudomonadota</taxon>
        <taxon>Gammaproteobacteria</taxon>
        <taxon>Alteromonadales</taxon>
        <taxon>Alteromonadaceae</taxon>
        <taxon>Alteromonas/Salinimonas group</taxon>
        <taxon>Alteromonas</taxon>
    </lineage>
</organism>
<evidence type="ECO:0000313" key="2">
    <source>
        <dbReference type="Proteomes" id="UP001142810"/>
    </source>
</evidence>